<evidence type="ECO:0000256" key="10">
    <source>
        <dbReference type="ARBA" id="ARBA00023136"/>
    </source>
</evidence>
<protein>
    <submittedName>
        <fullName evidence="15">PTS system, sucrose-specific component IIB / IIC / IIA</fullName>
        <ecNumber evidence="15">2.7.1.69</ecNumber>
    </submittedName>
</protein>
<evidence type="ECO:0000313" key="16">
    <source>
        <dbReference type="Proteomes" id="UP000013378"/>
    </source>
</evidence>
<dbReference type="Proteomes" id="UP000013378">
    <property type="component" value="Unassembled WGS sequence"/>
</dbReference>
<dbReference type="GO" id="GO:0008982">
    <property type="term" value="F:protein-N(PI)-phosphohistidine-sugar phosphotransferase activity"/>
    <property type="evidence" value="ECO:0007669"/>
    <property type="project" value="InterPro"/>
</dbReference>
<keyword evidence="6" id="KW-0598">Phosphotransferase system</keyword>
<dbReference type="Gene3D" id="3.30.1360.60">
    <property type="entry name" value="Glucose permease domain IIB"/>
    <property type="match status" value="1"/>
</dbReference>
<dbReference type="GO" id="GO:0009401">
    <property type="term" value="P:phosphoenolpyruvate-dependent sugar phosphotransferase system"/>
    <property type="evidence" value="ECO:0007669"/>
    <property type="project" value="UniProtKB-KW"/>
</dbReference>
<keyword evidence="2" id="KW-0813">Transport</keyword>
<keyword evidence="7 12" id="KW-0812">Transmembrane</keyword>
<evidence type="ECO:0000256" key="2">
    <source>
        <dbReference type="ARBA" id="ARBA00022448"/>
    </source>
</evidence>
<evidence type="ECO:0000313" key="15">
    <source>
        <dbReference type="EMBL" id="EOD00147.1"/>
    </source>
</evidence>
<evidence type="ECO:0000256" key="4">
    <source>
        <dbReference type="ARBA" id="ARBA00022597"/>
    </source>
</evidence>
<dbReference type="PROSITE" id="PS51103">
    <property type="entry name" value="PTS_EIIC_TYPE_1"/>
    <property type="match status" value="1"/>
</dbReference>
<dbReference type="InterPro" id="IPR050558">
    <property type="entry name" value="PTS_Sugar-Specific_Components"/>
</dbReference>
<dbReference type="InterPro" id="IPR013013">
    <property type="entry name" value="PTS_EIIC_1"/>
</dbReference>
<dbReference type="eggNOG" id="COG1263">
    <property type="taxonomic scope" value="Bacteria"/>
</dbReference>
<dbReference type="eggNOG" id="COG1264">
    <property type="taxonomic scope" value="Bacteria"/>
</dbReference>
<dbReference type="EC" id="2.7.1.69" evidence="15"/>
<dbReference type="InterPro" id="IPR036878">
    <property type="entry name" value="Glu_permease_IIB"/>
</dbReference>
<dbReference type="PATRIC" id="fig|1304284.3.peg.1765"/>
<accession>R1AU01</accession>
<evidence type="ECO:0000259" key="14">
    <source>
        <dbReference type="PROSITE" id="PS51103"/>
    </source>
</evidence>
<feature type="domain" description="PTS EIIC type-1" evidence="14">
    <location>
        <begin position="105"/>
        <end position="466"/>
    </location>
</feature>
<feature type="active site" description="Phosphocysteine intermediate; for EIIB activity" evidence="11">
    <location>
        <position position="28"/>
    </location>
</feature>
<sequence length="468" mass="50393">MALNYSKMAKEIIDNVGGLENVNGMEHCATRLRLMLNDKSKFNKEAIEDIEGVKGTFYNSGQFQIILGTGVVNEVYKEAEKLGTATGGVKETVYNNMSPLQKIVRVFGDIFIPIIPVIIASGILMGLRSFLTHLGVLTPDSFWYKFSQILTDTPFAFLPALVGWSAMKRFGGTPIFGFIIGLMLVHSILPSAGAVGRGNLDPIIVSLFGFNTKVVGYQGSVIPVLGVAFVAAFIEKRIRKIIPNSLDFIVTPFVVMTIGLFTGLFIIGPVARLIESGVVSLFQFLFTLPFGLGGFLVGGLQQALVITGLHHALWVIDINFLSETGFNLYQPIRSAAVAGQAGAVLAFAIFSNNRKEKALSISAAVSAWLGITEPAIFGVTLVNFWPFLFGLLGSALGGMYSAAVGLAGSGMGIAVIPGYLLHLHGTVLQYTIVNLISGGVPFILTYLFIKRRKLNKTENKQNSKTATI</sequence>
<feature type="domain" description="PTS EIIB type-1" evidence="13">
    <location>
        <begin position="6"/>
        <end position="89"/>
    </location>
</feature>
<dbReference type="InterPro" id="IPR001996">
    <property type="entry name" value="PTS_IIB_1"/>
</dbReference>
<keyword evidence="3" id="KW-1003">Cell membrane</keyword>
<dbReference type="GO" id="GO:0015771">
    <property type="term" value="P:trehalose transport"/>
    <property type="evidence" value="ECO:0007669"/>
    <property type="project" value="TreeGrafter"/>
</dbReference>
<dbReference type="RefSeq" id="WP_006314493.1">
    <property type="nucleotide sequence ID" value="NZ_ARZA01000203.1"/>
</dbReference>
<evidence type="ECO:0000256" key="1">
    <source>
        <dbReference type="ARBA" id="ARBA00004651"/>
    </source>
</evidence>
<keyword evidence="5 15" id="KW-0808">Transferase</keyword>
<gene>
    <name evidence="15" type="ORF">L21TH_1798</name>
</gene>
<feature type="transmembrane region" description="Helical" evidence="12">
    <location>
        <begin position="427"/>
        <end position="449"/>
    </location>
</feature>
<evidence type="ECO:0000256" key="6">
    <source>
        <dbReference type="ARBA" id="ARBA00022683"/>
    </source>
</evidence>
<evidence type="ECO:0000256" key="7">
    <source>
        <dbReference type="ARBA" id="ARBA00022692"/>
    </source>
</evidence>
<dbReference type="PANTHER" id="PTHR30175:SF7">
    <property type="entry name" value="NEGATIVE REGULATOR OF SACY ACTIVITY"/>
    <property type="match status" value="1"/>
</dbReference>
<name>R1AU01_9FIRM</name>
<proteinExistence type="predicted"/>
<keyword evidence="8" id="KW-0418">Kinase</keyword>
<dbReference type="GO" id="GO:0005886">
    <property type="term" value="C:plasma membrane"/>
    <property type="evidence" value="ECO:0007669"/>
    <property type="project" value="UniProtKB-SubCell"/>
</dbReference>
<evidence type="ECO:0000256" key="9">
    <source>
        <dbReference type="ARBA" id="ARBA00022989"/>
    </source>
</evidence>
<keyword evidence="16" id="KW-1185">Reference proteome</keyword>
<dbReference type="AlphaFoldDB" id="R1AU01"/>
<dbReference type="CDD" id="cd00212">
    <property type="entry name" value="PTS_IIB_glc"/>
    <property type="match status" value="1"/>
</dbReference>
<feature type="transmembrane region" description="Helical" evidence="12">
    <location>
        <begin position="175"/>
        <end position="195"/>
    </location>
</feature>
<dbReference type="PANTHER" id="PTHR30175">
    <property type="entry name" value="PHOSPHOTRANSFERASE SYSTEM TRANSPORT PROTEIN"/>
    <property type="match status" value="1"/>
</dbReference>
<evidence type="ECO:0000256" key="3">
    <source>
        <dbReference type="ARBA" id="ARBA00022475"/>
    </source>
</evidence>
<feature type="transmembrane region" description="Helical" evidence="12">
    <location>
        <begin position="246"/>
        <end position="270"/>
    </location>
</feature>
<evidence type="ECO:0000256" key="5">
    <source>
        <dbReference type="ARBA" id="ARBA00022679"/>
    </source>
</evidence>
<dbReference type="GO" id="GO:0090589">
    <property type="term" value="F:protein-phosphocysteine-trehalose phosphotransferase system transporter activity"/>
    <property type="evidence" value="ECO:0007669"/>
    <property type="project" value="TreeGrafter"/>
</dbReference>
<dbReference type="SUPFAM" id="SSF55604">
    <property type="entry name" value="Glucose permease domain IIB"/>
    <property type="match status" value="1"/>
</dbReference>
<dbReference type="GO" id="GO:0016301">
    <property type="term" value="F:kinase activity"/>
    <property type="evidence" value="ECO:0007669"/>
    <property type="project" value="UniProtKB-KW"/>
</dbReference>
<comment type="subcellular location">
    <subcellularLocation>
        <location evidence="1">Cell membrane</location>
        <topology evidence="1">Multi-pass membrane protein</topology>
    </subcellularLocation>
</comment>
<feature type="transmembrane region" description="Helical" evidence="12">
    <location>
        <begin position="375"/>
        <end position="393"/>
    </location>
</feature>
<feature type="transmembrane region" description="Helical" evidence="12">
    <location>
        <begin position="106"/>
        <end position="130"/>
    </location>
</feature>
<reference evidence="15 16" key="1">
    <citation type="journal article" date="2015" name="Geomicrobiol. J.">
        <title>Caldisalinibacter kiritimatiensis gen. nov., sp. nov., a moderately thermohalophilic thiosulfate-reducing bacterium from a hypersaline microbial mat.</title>
        <authorList>
            <person name="Ben Hania W."/>
            <person name="Joseph M."/>
            <person name="Fiebig A."/>
            <person name="Bunk B."/>
            <person name="Klenk H.-P."/>
            <person name="Fardeau M.-L."/>
            <person name="Spring S."/>
        </authorList>
    </citation>
    <scope>NUCLEOTIDE SEQUENCE [LARGE SCALE GENOMIC DNA]</scope>
    <source>
        <strain evidence="15 16">L21-TH-D2</strain>
    </source>
</reference>
<dbReference type="Pfam" id="PF02378">
    <property type="entry name" value="PTS_EIIC"/>
    <property type="match status" value="1"/>
</dbReference>
<feature type="transmembrane region" description="Helical" evidence="12">
    <location>
        <begin position="400"/>
        <end position="421"/>
    </location>
</feature>
<feature type="transmembrane region" description="Helical" evidence="12">
    <location>
        <begin position="328"/>
        <end position="350"/>
    </location>
</feature>
<evidence type="ECO:0000256" key="8">
    <source>
        <dbReference type="ARBA" id="ARBA00022777"/>
    </source>
</evidence>
<organism evidence="15 16">
    <name type="scientific">Caldisalinibacter kiritimatiensis</name>
    <dbReference type="NCBI Taxonomy" id="1304284"/>
    <lineage>
        <taxon>Bacteria</taxon>
        <taxon>Bacillati</taxon>
        <taxon>Bacillota</taxon>
        <taxon>Tissierellia</taxon>
        <taxon>Tissierellales</taxon>
        <taxon>Thermohalobacteraceae</taxon>
        <taxon>Caldisalinibacter</taxon>
    </lineage>
</organism>
<dbReference type="Pfam" id="PF00367">
    <property type="entry name" value="PTS_EIIB"/>
    <property type="match status" value="1"/>
</dbReference>
<keyword evidence="9 12" id="KW-1133">Transmembrane helix</keyword>
<feature type="transmembrane region" description="Helical" evidence="12">
    <location>
        <begin position="142"/>
        <end position="163"/>
    </location>
</feature>
<evidence type="ECO:0000256" key="11">
    <source>
        <dbReference type="PROSITE-ProRule" id="PRU00421"/>
    </source>
</evidence>
<dbReference type="FunFam" id="3.30.1360.60:FF:000001">
    <property type="entry name" value="PTS system glucose-specific IIBC component PtsG"/>
    <property type="match status" value="1"/>
</dbReference>
<dbReference type="InterPro" id="IPR003352">
    <property type="entry name" value="PTS_EIIC"/>
</dbReference>
<dbReference type="STRING" id="1304284.L21TH_1798"/>
<dbReference type="InterPro" id="IPR018113">
    <property type="entry name" value="PTrfase_EIIB_Cys"/>
</dbReference>
<dbReference type="OrthoDB" id="92465at2"/>
<dbReference type="PROSITE" id="PS51098">
    <property type="entry name" value="PTS_EIIB_TYPE_1"/>
    <property type="match status" value="1"/>
</dbReference>
<evidence type="ECO:0000256" key="12">
    <source>
        <dbReference type="SAM" id="Phobius"/>
    </source>
</evidence>
<keyword evidence="4" id="KW-0762">Sugar transport</keyword>
<comment type="caution">
    <text evidence="15">The sequence shown here is derived from an EMBL/GenBank/DDBJ whole genome shotgun (WGS) entry which is preliminary data.</text>
</comment>
<dbReference type="PROSITE" id="PS01035">
    <property type="entry name" value="PTS_EIIB_TYPE_1_CYS"/>
    <property type="match status" value="1"/>
</dbReference>
<keyword evidence="10 12" id="KW-0472">Membrane</keyword>
<dbReference type="EMBL" id="ARZA01000203">
    <property type="protein sequence ID" value="EOD00147.1"/>
    <property type="molecule type" value="Genomic_DNA"/>
</dbReference>
<evidence type="ECO:0000259" key="13">
    <source>
        <dbReference type="PROSITE" id="PS51098"/>
    </source>
</evidence>
<feature type="transmembrane region" description="Helical" evidence="12">
    <location>
        <begin position="215"/>
        <end position="234"/>
    </location>
</feature>